<evidence type="ECO:0000256" key="8">
    <source>
        <dbReference type="ARBA" id="ARBA00031108"/>
    </source>
</evidence>
<dbReference type="Gene3D" id="3.40.50.10750">
    <property type="entry name" value="Isocitrate/Isopropylmalate dehydrogenase-like"/>
    <property type="match status" value="1"/>
</dbReference>
<dbReference type="Pfam" id="PF01515">
    <property type="entry name" value="PTA_PTB"/>
    <property type="match status" value="1"/>
</dbReference>
<dbReference type="InterPro" id="IPR004614">
    <property type="entry name" value="P_AcTrfase"/>
</dbReference>
<dbReference type="NCBIfam" id="TIGR00651">
    <property type="entry name" value="pta"/>
    <property type="match status" value="1"/>
</dbReference>
<dbReference type="InterPro" id="IPR042112">
    <property type="entry name" value="P_AcTrfase_dom2"/>
</dbReference>
<dbReference type="PANTHER" id="PTHR43356:SF3">
    <property type="entry name" value="PHOSPHATE ACETYLTRANSFERASE"/>
    <property type="match status" value="1"/>
</dbReference>
<dbReference type="PANTHER" id="PTHR43356">
    <property type="entry name" value="PHOSPHATE ACETYLTRANSFERASE"/>
    <property type="match status" value="1"/>
</dbReference>
<evidence type="ECO:0000256" key="2">
    <source>
        <dbReference type="ARBA" id="ARBA00004989"/>
    </source>
</evidence>
<dbReference type="EMBL" id="JBFNFH010000015">
    <property type="protein sequence ID" value="MFM1525307.1"/>
    <property type="molecule type" value="Genomic_DNA"/>
</dbReference>
<dbReference type="SUPFAM" id="SSF53659">
    <property type="entry name" value="Isocitrate/Isopropylmalate dehydrogenase-like"/>
    <property type="match status" value="1"/>
</dbReference>
<evidence type="ECO:0000256" key="7">
    <source>
        <dbReference type="ARBA" id="ARBA00023315"/>
    </source>
</evidence>
<sequence>MSLSLIESLKKSIEGKNIKIVLPEGEDNRILKAAVKLKRENVLTPILLGNKDEILKEANKLSLGAEIEKVEIRDPENDPKFDEYVEAFVELRKGKNTKEQAAQMLKDVNYFGTMMVQLGEADGMVSGAIHTTGDTVRPALQIIKTKPGVSRTSGAMVMLGKQGEKYLFADIAINTTLDAQQLGEIAVISSQTAKVFGINPKVALLSFSTNGSAITPESQKVAEAAKIAKQIVEEQGLNVPIDGEMQFDAAVSSTVADLKFPSSNVAGYANTFIFPTLEAGNIGYKIAQRLGGYTAVGPILQGLKKPVNDLSRGCNSEDVYLTSIVTAAQSLQ</sequence>
<feature type="domain" description="Phosphate acetyl/butaryl transferase" evidence="9">
    <location>
        <begin position="5"/>
        <end position="327"/>
    </location>
</feature>
<evidence type="ECO:0000259" key="9">
    <source>
        <dbReference type="Pfam" id="PF01515"/>
    </source>
</evidence>
<evidence type="ECO:0000256" key="3">
    <source>
        <dbReference type="ARBA" id="ARBA00005656"/>
    </source>
</evidence>
<organism evidence="10 11">
    <name type="scientific">Helcococcus bovis</name>
    <dbReference type="NCBI Taxonomy" id="3153252"/>
    <lineage>
        <taxon>Bacteria</taxon>
        <taxon>Bacillati</taxon>
        <taxon>Bacillota</taxon>
        <taxon>Tissierellia</taxon>
        <taxon>Tissierellales</taxon>
        <taxon>Peptoniphilaceae</taxon>
        <taxon>Helcococcus</taxon>
    </lineage>
</organism>
<keyword evidence="7 10" id="KW-0012">Acyltransferase</keyword>
<accession>A0ABW9F780</accession>
<dbReference type="InterPro" id="IPR042113">
    <property type="entry name" value="P_AcTrfase_dom1"/>
</dbReference>
<evidence type="ECO:0000256" key="4">
    <source>
        <dbReference type="ARBA" id="ARBA00012707"/>
    </source>
</evidence>
<name>A0ABW9F780_9FIRM</name>
<reference evidence="10 11" key="1">
    <citation type="journal article" date="2024" name="Front. Microbiol.">
        <title>Pangenomic and biochemical analyses of Helcococcus ovis reveal widespread tetracycline resistance and a novel bacterial species, Helcococcus bovis.</title>
        <authorList>
            <person name="Cunha F."/>
            <person name="Zhai Y."/>
            <person name="Casaro S."/>
            <person name="Jones K.L."/>
            <person name="Hernandez M."/>
            <person name="Bisinotto R.S."/>
            <person name="Kariyawasam S."/>
            <person name="Brown M.B."/>
            <person name="Phillips A."/>
            <person name="Jeong K.C."/>
            <person name="Galvao K.N."/>
        </authorList>
    </citation>
    <scope>NUCLEOTIDE SEQUENCE [LARGE SCALE GENOMIC DNA]</scope>
    <source>
        <strain evidence="10 11">KG197</strain>
    </source>
</reference>
<evidence type="ECO:0000256" key="5">
    <source>
        <dbReference type="ARBA" id="ARBA00021528"/>
    </source>
</evidence>
<dbReference type="GO" id="GO:0008959">
    <property type="term" value="F:phosphate acetyltransferase activity"/>
    <property type="evidence" value="ECO:0007669"/>
    <property type="project" value="UniProtKB-EC"/>
</dbReference>
<evidence type="ECO:0000313" key="11">
    <source>
        <dbReference type="Proteomes" id="UP001629536"/>
    </source>
</evidence>
<dbReference type="RefSeq" id="WP_408104961.1">
    <property type="nucleotide sequence ID" value="NZ_JBFNFH010000015.1"/>
</dbReference>
<dbReference type="InterPro" id="IPR012147">
    <property type="entry name" value="P_Ac_Bu_trans"/>
</dbReference>
<evidence type="ECO:0000256" key="1">
    <source>
        <dbReference type="ARBA" id="ARBA00000705"/>
    </source>
</evidence>
<keyword evidence="6 10" id="KW-0808">Transferase</keyword>
<dbReference type="EC" id="2.3.1.8" evidence="4"/>
<comment type="caution">
    <text evidence="10">The sequence shown here is derived from an EMBL/GenBank/DDBJ whole genome shotgun (WGS) entry which is preliminary data.</text>
</comment>
<evidence type="ECO:0000256" key="6">
    <source>
        <dbReference type="ARBA" id="ARBA00022679"/>
    </source>
</evidence>
<protein>
    <recommendedName>
        <fullName evidence="5">Phosphate acetyltransferase</fullName>
        <ecNumber evidence="4">2.3.1.8</ecNumber>
    </recommendedName>
    <alternativeName>
        <fullName evidence="8">Phosphotransacetylase</fullName>
    </alternativeName>
</protein>
<dbReference type="PIRSF" id="PIRSF000428">
    <property type="entry name" value="P_Ac_trans"/>
    <property type="match status" value="1"/>
</dbReference>
<keyword evidence="11" id="KW-1185">Reference proteome</keyword>
<comment type="similarity">
    <text evidence="3">Belongs to the phosphate acetyltransferase and butyryltransferase family.</text>
</comment>
<dbReference type="InterPro" id="IPR050500">
    <property type="entry name" value="Phos_Acetyltrans/Butyryltrans"/>
</dbReference>
<dbReference type="Gene3D" id="3.40.50.10950">
    <property type="match status" value="1"/>
</dbReference>
<dbReference type="InterPro" id="IPR002505">
    <property type="entry name" value="PTA_PTB"/>
</dbReference>
<proteinExistence type="inferred from homology"/>
<dbReference type="NCBIfam" id="NF007233">
    <property type="entry name" value="PRK09653.1"/>
    <property type="match status" value="1"/>
</dbReference>
<dbReference type="Proteomes" id="UP001629536">
    <property type="component" value="Unassembled WGS sequence"/>
</dbReference>
<comment type="catalytic activity">
    <reaction evidence="1">
        <text>acetyl-CoA + phosphate = acetyl phosphate + CoA</text>
        <dbReference type="Rhea" id="RHEA:19521"/>
        <dbReference type="ChEBI" id="CHEBI:22191"/>
        <dbReference type="ChEBI" id="CHEBI:43474"/>
        <dbReference type="ChEBI" id="CHEBI:57287"/>
        <dbReference type="ChEBI" id="CHEBI:57288"/>
        <dbReference type="EC" id="2.3.1.8"/>
    </reaction>
</comment>
<comment type="pathway">
    <text evidence="2">Metabolic intermediate biosynthesis; acetyl-CoA biosynthesis; acetyl-CoA from acetate: step 2/2.</text>
</comment>
<evidence type="ECO:0000313" key="10">
    <source>
        <dbReference type="EMBL" id="MFM1525307.1"/>
    </source>
</evidence>
<gene>
    <name evidence="10" type="primary">pta</name>
    <name evidence="10" type="ORF">ABGF40_06410</name>
</gene>